<dbReference type="OrthoDB" id="5975680at2759"/>
<gene>
    <name evidence="1" type="ORF">HOLleu_01533</name>
</gene>
<keyword evidence="2" id="KW-1185">Reference proteome</keyword>
<dbReference type="Proteomes" id="UP001152320">
    <property type="component" value="Chromosome 1"/>
</dbReference>
<dbReference type="PANTHER" id="PTHR46579">
    <property type="entry name" value="F5/8 TYPE C DOMAIN-CONTAINING PROTEIN-RELATED"/>
    <property type="match status" value="1"/>
</dbReference>
<accession>A0A9Q1CQZ3</accession>
<proteinExistence type="predicted"/>
<dbReference type="PANTHER" id="PTHR46579:SF1">
    <property type="entry name" value="F5_8 TYPE C DOMAIN-CONTAINING PROTEIN"/>
    <property type="match status" value="1"/>
</dbReference>
<name>A0A9Q1CQZ3_HOLLE</name>
<comment type="caution">
    <text evidence="1">The sequence shown here is derived from an EMBL/GenBank/DDBJ whole genome shotgun (WGS) entry which is preliminary data.</text>
</comment>
<dbReference type="AlphaFoldDB" id="A0A9Q1CQZ3"/>
<reference evidence="1" key="1">
    <citation type="submission" date="2021-10" db="EMBL/GenBank/DDBJ databases">
        <title>Tropical sea cucumber genome reveals ecological adaptation and Cuvierian tubules defense mechanism.</title>
        <authorList>
            <person name="Chen T."/>
        </authorList>
    </citation>
    <scope>NUCLEOTIDE SEQUENCE</scope>
    <source>
        <strain evidence="1">Nanhai2018</strain>
        <tissue evidence="1">Muscle</tissue>
    </source>
</reference>
<organism evidence="1 2">
    <name type="scientific">Holothuria leucospilota</name>
    <name type="common">Black long sea cucumber</name>
    <name type="synonym">Mertensiothuria leucospilota</name>
    <dbReference type="NCBI Taxonomy" id="206669"/>
    <lineage>
        <taxon>Eukaryota</taxon>
        <taxon>Metazoa</taxon>
        <taxon>Echinodermata</taxon>
        <taxon>Eleutherozoa</taxon>
        <taxon>Echinozoa</taxon>
        <taxon>Holothuroidea</taxon>
        <taxon>Aspidochirotacea</taxon>
        <taxon>Aspidochirotida</taxon>
        <taxon>Holothuriidae</taxon>
        <taxon>Holothuria</taxon>
    </lineage>
</organism>
<evidence type="ECO:0000313" key="2">
    <source>
        <dbReference type="Proteomes" id="UP001152320"/>
    </source>
</evidence>
<sequence>MTDRNRTSWHYLGLHIKCYIHRNHNAFLHSGCDGTLFKSHDLFCSEPTALQIQLYCDDFNVNPLGNKVRTYKIGAFYFTLGNLHPCYRSKLYVMQLLCLCRSEVVKKFGLSSEEIQNKFDSDDFELRTEEAHRHHVESVQLHPTLASTYGVTKDSPLNELEYFNVVSGFPPDLAHDLFEGVVPEILTLCLKQFVLDDVCTLDVINNAFLNFPYQCSDKCSKPSVMSSELSQFKVKQTASQTWCLLRLLPIMLGDVIPPGNQYFELILSLIAVVELICAPVQDGSTIALMKSKITDLLYLLRELFPDFTMKPKCHFLVHYSDLTMKYGPLSKCWTLRFKGKHSYFKQISRQTKNMKNICLT</sequence>
<evidence type="ECO:0000313" key="1">
    <source>
        <dbReference type="EMBL" id="KAJ8048999.1"/>
    </source>
</evidence>
<protein>
    <submittedName>
        <fullName evidence="1">Uncharacterized protein</fullName>
    </submittedName>
</protein>
<dbReference type="EMBL" id="JAIZAY010000001">
    <property type="protein sequence ID" value="KAJ8048999.1"/>
    <property type="molecule type" value="Genomic_DNA"/>
</dbReference>